<gene>
    <name evidence="2" type="ORF">Tco_1070900</name>
</gene>
<name>A0ABQ5HPV5_9ASTR</name>
<evidence type="ECO:0000313" key="3">
    <source>
        <dbReference type="Proteomes" id="UP001151760"/>
    </source>
</evidence>
<protein>
    <submittedName>
        <fullName evidence="2">Uncharacterized protein</fullName>
    </submittedName>
</protein>
<dbReference type="EMBL" id="BQNB010019798">
    <property type="protein sequence ID" value="GJT89183.1"/>
    <property type="molecule type" value="Genomic_DNA"/>
</dbReference>
<reference evidence="2" key="2">
    <citation type="submission" date="2022-01" db="EMBL/GenBank/DDBJ databases">
        <authorList>
            <person name="Yamashiro T."/>
            <person name="Shiraishi A."/>
            <person name="Satake H."/>
            <person name="Nakayama K."/>
        </authorList>
    </citation>
    <scope>NUCLEOTIDE SEQUENCE</scope>
</reference>
<evidence type="ECO:0000256" key="1">
    <source>
        <dbReference type="SAM" id="MobiDB-lite"/>
    </source>
</evidence>
<dbReference type="Proteomes" id="UP001151760">
    <property type="component" value="Unassembled WGS sequence"/>
</dbReference>
<feature type="region of interest" description="Disordered" evidence="1">
    <location>
        <begin position="71"/>
        <end position="94"/>
    </location>
</feature>
<comment type="caution">
    <text evidence="2">The sequence shown here is derived from an EMBL/GenBank/DDBJ whole genome shotgun (WGS) entry which is preliminary data.</text>
</comment>
<evidence type="ECO:0000313" key="2">
    <source>
        <dbReference type="EMBL" id="GJT89183.1"/>
    </source>
</evidence>
<proteinExistence type="predicted"/>
<organism evidence="2 3">
    <name type="scientific">Tanacetum coccineum</name>
    <dbReference type="NCBI Taxonomy" id="301880"/>
    <lineage>
        <taxon>Eukaryota</taxon>
        <taxon>Viridiplantae</taxon>
        <taxon>Streptophyta</taxon>
        <taxon>Embryophyta</taxon>
        <taxon>Tracheophyta</taxon>
        <taxon>Spermatophyta</taxon>
        <taxon>Magnoliopsida</taxon>
        <taxon>eudicotyledons</taxon>
        <taxon>Gunneridae</taxon>
        <taxon>Pentapetalae</taxon>
        <taxon>asterids</taxon>
        <taxon>campanulids</taxon>
        <taxon>Asterales</taxon>
        <taxon>Asteraceae</taxon>
        <taxon>Asteroideae</taxon>
        <taxon>Anthemideae</taxon>
        <taxon>Anthemidinae</taxon>
        <taxon>Tanacetum</taxon>
    </lineage>
</organism>
<keyword evidence="3" id="KW-1185">Reference proteome</keyword>
<reference evidence="2" key="1">
    <citation type="journal article" date="2022" name="Int. J. Mol. Sci.">
        <title>Draft Genome of Tanacetum Coccineum: Genomic Comparison of Closely Related Tanacetum-Family Plants.</title>
        <authorList>
            <person name="Yamashiro T."/>
            <person name="Shiraishi A."/>
            <person name="Nakayama K."/>
            <person name="Satake H."/>
        </authorList>
    </citation>
    <scope>NUCLEOTIDE SEQUENCE</scope>
</reference>
<sequence>MNHQSSFVPQNGLSLPLPLTQPLNEFPLMDSGLAVPVFSPRDDTTSYLNKAMAFLTAATIQDGRVTMQQVQGRQGQSYVGNGNKGNANRSGGTNAGWQARVVKCYNLSR</sequence>
<accession>A0ABQ5HPV5</accession>